<feature type="domain" description="PAC" evidence="1">
    <location>
        <begin position="238"/>
        <end position="290"/>
    </location>
</feature>
<dbReference type="EMBL" id="JBHUHV010000001">
    <property type="protein sequence ID" value="MFD2065280.1"/>
    <property type="molecule type" value="Genomic_DNA"/>
</dbReference>
<dbReference type="InterPro" id="IPR036097">
    <property type="entry name" value="HisK_dim/P_sf"/>
</dbReference>
<dbReference type="Proteomes" id="UP001597369">
    <property type="component" value="Unassembled WGS sequence"/>
</dbReference>
<sequence length="377" mass="42545">MDEPSRLSALSSYQIMDTLPQKELDEVTELASIICGVPISLLTLLDADRQWFKSKVGLDASETAREFAFCNYTIQSADEVMVVHDSFEDERFKLNPLVTGNPNIRFYAGAPLVTSEGHALGALCVIDCRPRTLTEEQKRALKLLSKKVIDIFELRKAQIESNRLFKSDSRRLFALSEHSPDFITTVNDSLKITYANKAHDGIGRGELLGMFILEIIEPTFRKDFIFHCTNVFQEGEQTNLDLKLTNRAGNKPWVTCRIAPLKEDNGAVFNILVVCTDITERKLAEEDKKKHIRSMEEVMFMISHQLRSPICRAMGLAGLLSYDEVSYEDKLECIRHINTSISEVEKFSRELSMFVESLKTANHGSGKKHSTDGGLSL</sequence>
<dbReference type="InterPro" id="IPR000700">
    <property type="entry name" value="PAS-assoc_C"/>
</dbReference>
<dbReference type="SUPFAM" id="SSF55781">
    <property type="entry name" value="GAF domain-like"/>
    <property type="match status" value="1"/>
</dbReference>
<dbReference type="PANTHER" id="PTHR43102:SF2">
    <property type="entry name" value="GAF DOMAIN-CONTAINING PROTEIN"/>
    <property type="match status" value="1"/>
</dbReference>
<dbReference type="InterPro" id="IPR003018">
    <property type="entry name" value="GAF"/>
</dbReference>
<dbReference type="Gene3D" id="3.30.450.40">
    <property type="match status" value="1"/>
</dbReference>
<dbReference type="SMART" id="SM00065">
    <property type="entry name" value="GAF"/>
    <property type="match status" value="1"/>
</dbReference>
<reference evidence="3" key="1">
    <citation type="journal article" date="2019" name="Int. J. Syst. Evol. Microbiol.">
        <title>The Global Catalogue of Microorganisms (GCM) 10K type strain sequencing project: providing services to taxonomists for standard genome sequencing and annotation.</title>
        <authorList>
            <consortium name="The Broad Institute Genomics Platform"/>
            <consortium name="The Broad Institute Genome Sequencing Center for Infectious Disease"/>
            <person name="Wu L."/>
            <person name="Ma J."/>
        </authorList>
    </citation>
    <scope>NUCLEOTIDE SEQUENCE [LARGE SCALE GENOMIC DNA]</scope>
    <source>
        <strain evidence="3">JCM 16545</strain>
    </source>
</reference>
<evidence type="ECO:0000259" key="1">
    <source>
        <dbReference type="PROSITE" id="PS50113"/>
    </source>
</evidence>
<dbReference type="SUPFAM" id="SSF47384">
    <property type="entry name" value="Homodimeric domain of signal transducing histidine kinase"/>
    <property type="match status" value="1"/>
</dbReference>
<evidence type="ECO:0000313" key="3">
    <source>
        <dbReference type="Proteomes" id="UP001597369"/>
    </source>
</evidence>
<dbReference type="RefSeq" id="WP_229962730.1">
    <property type="nucleotide sequence ID" value="NZ_JAJJWI010000031.1"/>
</dbReference>
<dbReference type="SUPFAM" id="SSF55785">
    <property type="entry name" value="PYP-like sensor domain (PAS domain)"/>
    <property type="match status" value="1"/>
</dbReference>
<name>A0ABW4WU47_9BACT</name>
<dbReference type="InterPro" id="IPR013656">
    <property type="entry name" value="PAS_4"/>
</dbReference>
<dbReference type="PANTHER" id="PTHR43102">
    <property type="entry name" value="SLR1143 PROTEIN"/>
    <property type="match status" value="1"/>
</dbReference>
<dbReference type="InterPro" id="IPR029016">
    <property type="entry name" value="GAF-like_dom_sf"/>
</dbReference>
<accession>A0ABW4WU47</accession>
<protein>
    <submittedName>
        <fullName evidence="2">GAF domain-containing protein</fullName>
    </submittedName>
</protein>
<dbReference type="Gene3D" id="3.30.450.20">
    <property type="entry name" value="PAS domain"/>
    <property type="match status" value="1"/>
</dbReference>
<proteinExistence type="predicted"/>
<dbReference type="Pfam" id="PF08448">
    <property type="entry name" value="PAS_4"/>
    <property type="match status" value="1"/>
</dbReference>
<evidence type="ECO:0000313" key="2">
    <source>
        <dbReference type="EMBL" id="MFD2065280.1"/>
    </source>
</evidence>
<organism evidence="2 3">
    <name type="scientific">Pontibacter silvestris</name>
    <dbReference type="NCBI Taxonomy" id="2305183"/>
    <lineage>
        <taxon>Bacteria</taxon>
        <taxon>Pseudomonadati</taxon>
        <taxon>Bacteroidota</taxon>
        <taxon>Cytophagia</taxon>
        <taxon>Cytophagales</taxon>
        <taxon>Hymenobacteraceae</taxon>
        <taxon>Pontibacter</taxon>
    </lineage>
</organism>
<keyword evidence="3" id="KW-1185">Reference proteome</keyword>
<dbReference type="Pfam" id="PF01590">
    <property type="entry name" value="GAF"/>
    <property type="match status" value="1"/>
</dbReference>
<gene>
    <name evidence="2" type="ORF">ACFSKU_00160</name>
</gene>
<dbReference type="NCBIfam" id="TIGR00229">
    <property type="entry name" value="sensory_box"/>
    <property type="match status" value="1"/>
</dbReference>
<dbReference type="InterPro" id="IPR000014">
    <property type="entry name" value="PAS"/>
</dbReference>
<dbReference type="PROSITE" id="PS50113">
    <property type="entry name" value="PAC"/>
    <property type="match status" value="1"/>
</dbReference>
<comment type="caution">
    <text evidence="2">The sequence shown here is derived from an EMBL/GenBank/DDBJ whole genome shotgun (WGS) entry which is preliminary data.</text>
</comment>
<dbReference type="InterPro" id="IPR035965">
    <property type="entry name" value="PAS-like_dom_sf"/>
</dbReference>
<dbReference type="CDD" id="cd00130">
    <property type="entry name" value="PAS"/>
    <property type="match status" value="1"/>
</dbReference>